<sequence>MYPKKLRSCVRDISGKIPGKHWHYRFISCNPSLVLRKPQKLDPKRAKNFNWTVVADYFAQRKQLNDMYGGIPPEHDWNMDEKGIQMGGGRKGDGTKYFYNRKQKGSYCISDDNLELVTVIECISAAGALMKPGFVLKEGPLPDLSDVEGIGSISRTKTGWTNRGICEEWFNKTFIPESQACRIDDRPVILTLDGHDSHEQPVLQALAYEHSIIIYRLPSKTTHKLQPLDVVVFAPVGRSWSSHTSRLAIEGIKINCYNIVPEYLSIRHIITPELIRTAFKETGIYPFNPNVFTEGDFAPSQVTSTSAHFPDSYPSDVDTSDESFHMSDVELDGYHDQEPSQEYRENNDEQEDESSSSSPTREGSTLPPELFSWPRFSNTPPPSPLQMSLPPLPPTDPFVNSASRSQTGSAPSPSPSQLGLDVFPSPTPSDRVRTKATSAQRRCSGYMTRSSSAQSLKVMLAQLKAERDAANAHCTLARCDAEDIQKRSGNHRKPQRGTTKPTAQFLTHPELKAVFEQQETERKEKARIDTEKEASKQQEDTARNTQITIETVMKVFDRSFASYKRKEDLIVIAGALGLPIDGTVKALIERIKSHLQGHKELANNPRFAGLFGRRVQAPEGCSTPGPSYNFNISERILPLPTDENGVTITYYNELGQPYYVL</sequence>
<gene>
    <name evidence="3" type="ORF">SERLADRAFT_370518</name>
</gene>
<dbReference type="HOGENOM" id="CLU_013929_18_1_1"/>
<accession>F8NYI5</accession>
<evidence type="ECO:0000259" key="2">
    <source>
        <dbReference type="Pfam" id="PF03184"/>
    </source>
</evidence>
<dbReference type="RefSeq" id="XP_007319418.1">
    <property type="nucleotide sequence ID" value="XM_007319356.1"/>
</dbReference>
<dbReference type="InterPro" id="IPR004875">
    <property type="entry name" value="DDE_SF_endonuclease_dom"/>
</dbReference>
<dbReference type="GeneID" id="18810356"/>
<feature type="compositionally biased region" description="Basic and acidic residues" evidence="1">
    <location>
        <begin position="338"/>
        <end position="347"/>
    </location>
</feature>
<dbReference type="KEGG" id="sla:SERLADRAFT_370518"/>
<dbReference type="GO" id="GO:0003677">
    <property type="term" value="F:DNA binding"/>
    <property type="evidence" value="ECO:0007669"/>
    <property type="project" value="TreeGrafter"/>
</dbReference>
<feature type="region of interest" description="Disordered" evidence="1">
    <location>
        <begin position="517"/>
        <end position="542"/>
    </location>
</feature>
<dbReference type="GO" id="GO:0005634">
    <property type="term" value="C:nucleus"/>
    <property type="evidence" value="ECO:0007669"/>
    <property type="project" value="TreeGrafter"/>
</dbReference>
<dbReference type="InterPro" id="IPR050863">
    <property type="entry name" value="CenT-Element_Derived"/>
</dbReference>
<organism>
    <name type="scientific">Serpula lacrymans var. lacrymans (strain S7.9)</name>
    <name type="common">Dry rot fungus</name>
    <dbReference type="NCBI Taxonomy" id="578457"/>
    <lineage>
        <taxon>Eukaryota</taxon>
        <taxon>Fungi</taxon>
        <taxon>Dikarya</taxon>
        <taxon>Basidiomycota</taxon>
        <taxon>Agaricomycotina</taxon>
        <taxon>Agaricomycetes</taxon>
        <taxon>Agaricomycetidae</taxon>
        <taxon>Boletales</taxon>
        <taxon>Coniophorineae</taxon>
        <taxon>Serpulaceae</taxon>
        <taxon>Serpula</taxon>
    </lineage>
</organism>
<feature type="compositionally biased region" description="Polar residues" evidence="1">
    <location>
        <begin position="398"/>
        <end position="417"/>
    </location>
</feature>
<dbReference type="Pfam" id="PF03184">
    <property type="entry name" value="DDE_1"/>
    <property type="match status" value="1"/>
</dbReference>
<dbReference type="Proteomes" id="UP000008064">
    <property type="component" value="Unassembled WGS sequence"/>
</dbReference>
<name>F8NYI5_SERL9</name>
<feature type="compositionally biased region" description="Polar residues" evidence="1">
    <location>
        <begin position="435"/>
        <end position="448"/>
    </location>
</feature>
<feature type="region of interest" description="Disordered" evidence="1">
    <location>
        <begin position="338"/>
        <end position="448"/>
    </location>
</feature>
<feature type="compositionally biased region" description="Pro residues" evidence="1">
    <location>
        <begin position="379"/>
        <end position="396"/>
    </location>
</feature>
<feature type="domain" description="DDE-1" evidence="2">
    <location>
        <begin position="115"/>
        <end position="253"/>
    </location>
</feature>
<dbReference type="AlphaFoldDB" id="F8NYI5"/>
<dbReference type="OrthoDB" id="3265672at2759"/>
<evidence type="ECO:0000313" key="3">
    <source>
        <dbReference type="EMBL" id="EGO23656.1"/>
    </source>
</evidence>
<proteinExistence type="predicted"/>
<protein>
    <recommendedName>
        <fullName evidence="2">DDE-1 domain-containing protein</fullName>
    </recommendedName>
</protein>
<dbReference type="PANTHER" id="PTHR19303">
    <property type="entry name" value="TRANSPOSON"/>
    <property type="match status" value="1"/>
</dbReference>
<evidence type="ECO:0000256" key="1">
    <source>
        <dbReference type="SAM" id="MobiDB-lite"/>
    </source>
</evidence>
<reference evidence="3" key="1">
    <citation type="submission" date="2011-04" db="EMBL/GenBank/DDBJ databases">
        <title>Evolution of plant cell wall degrading machinery underlies the functional diversity of forest fungi.</title>
        <authorList>
            <consortium name="US DOE Joint Genome Institute (JGI-PGF)"/>
            <person name="Eastwood D.C."/>
            <person name="Floudas D."/>
            <person name="Binder M."/>
            <person name="Majcherczyk A."/>
            <person name="Schneider P."/>
            <person name="Aerts A."/>
            <person name="Asiegbu F.O."/>
            <person name="Baker S.E."/>
            <person name="Barry K."/>
            <person name="Bendiksby M."/>
            <person name="Blumentritt M."/>
            <person name="Coutinho P.M."/>
            <person name="Cullen D."/>
            <person name="Cullen D."/>
            <person name="Gathman A."/>
            <person name="Goodell B."/>
            <person name="Henrissat B."/>
            <person name="Ihrmark K."/>
            <person name="Kauserud H."/>
            <person name="Kohler A."/>
            <person name="LaButti K."/>
            <person name="Lapidus A."/>
            <person name="Lavin J.L."/>
            <person name="Lee Y.-H."/>
            <person name="Lindquist E."/>
            <person name="Lilly W."/>
            <person name="Lucas S."/>
            <person name="Morin E."/>
            <person name="Murat C."/>
            <person name="Oguiza J.A."/>
            <person name="Park J."/>
            <person name="Pisabarro A.G."/>
            <person name="Riley R."/>
            <person name="Rosling A."/>
            <person name="Salamov A."/>
            <person name="Schmidt O."/>
            <person name="Schmutz J."/>
            <person name="Skrede I."/>
            <person name="Stenlid J."/>
            <person name="Wiebenga A."/>
            <person name="Xie X."/>
            <person name="Kues U."/>
            <person name="Hibbett D.S."/>
            <person name="Hoffmeister D."/>
            <person name="Hogberg N."/>
            <person name="Martin F."/>
            <person name="Grigoriev I.V."/>
            <person name="Watkinson S.C."/>
        </authorList>
    </citation>
    <scope>NUCLEOTIDE SEQUENCE</scope>
    <source>
        <strain evidence="3">S7.9</strain>
    </source>
</reference>
<dbReference type="EMBL" id="GL945435">
    <property type="protein sequence ID" value="EGO23656.1"/>
    <property type="molecule type" value="Genomic_DNA"/>
</dbReference>
<dbReference type="PANTHER" id="PTHR19303:SF74">
    <property type="entry name" value="POGO TRANSPOSABLE ELEMENT WITH KRAB DOMAIN"/>
    <property type="match status" value="1"/>
</dbReference>
<feature type="region of interest" description="Disordered" evidence="1">
    <location>
        <begin position="301"/>
        <end position="322"/>
    </location>
</feature>